<dbReference type="SMART" id="SM00091">
    <property type="entry name" value="PAS"/>
    <property type="match status" value="1"/>
</dbReference>
<dbReference type="GO" id="GO:0020037">
    <property type="term" value="F:heme binding"/>
    <property type="evidence" value="ECO:0007669"/>
    <property type="project" value="InterPro"/>
</dbReference>
<dbReference type="InterPro" id="IPR043128">
    <property type="entry name" value="Rev_trsase/Diguanyl_cyclase"/>
</dbReference>
<dbReference type="AlphaFoldDB" id="A0A1I4LAE0"/>
<evidence type="ECO:0000256" key="1">
    <source>
        <dbReference type="ARBA" id="ARBA00015125"/>
    </source>
</evidence>
<evidence type="ECO:0000256" key="3">
    <source>
        <dbReference type="ARBA" id="ARBA00051114"/>
    </source>
</evidence>
<dbReference type="PANTHER" id="PTHR44757">
    <property type="entry name" value="DIGUANYLATE CYCLASE DGCP"/>
    <property type="match status" value="1"/>
</dbReference>
<dbReference type="SUPFAM" id="SSF141868">
    <property type="entry name" value="EAL domain-like"/>
    <property type="match status" value="1"/>
</dbReference>
<reference evidence="8 9" key="1">
    <citation type="submission" date="2016-10" db="EMBL/GenBank/DDBJ databases">
        <authorList>
            <person name="de Groot N.N."/>
        </authorList>
    </citation>
    <scope>NUCLEOTIDE SEQUENCE [LARGE SCALE GENOMIC DNA]</scope>
    <source>
        <strain evidence="8 9">ATCC 43154</strain>
    </source>
</reference>
<dbReference type="PROSITE" id="PS50883">
    <property type="entry name" value="EAL"/>
    <property type="match status" value="1"/>
</dbReference>
<dbReference type="PROSITE" id="PS50112">
    <property type="entry name" value="PAS"/>
    <property type="match status" value="1"/>
</dbReference>
<dbReference type="InterPro" id="IPR000700">
    <property type="entry name" value="PAS-assoc_C"/>
</dbReference>
<dbReference type="Pfam" id="PF08447">
    <property type="entry name" value="PAS_3"/>
    <property type="match status" value="1"/>
</dbReference>
<dbReference type="InterPro" id="IPR035965">
    <property type="entry name" value="PAS-like_dom_sf"/>
</dbReference>
<dbReference type="NCBIfam" id="TIGR00254">
    <property type="entry name" value="GGDEF"/>
    <property type="match status" value="1"/>
</dbReference>
<dbReference type="RefSeq" id="WP_093386679.1">
    <property type="nucleotide sequence ID" value="NZ_FOTW01000009.1"/>
</dbReference>
<dbReference type="Pfam" id="PF11563">
    <property type="entry name" value="Protoglobin"/>
    <property type="match status" value="1"/>
</dbReference>
<dbReference type="Gene3D" id="3.30.450.20">
    <property type="entry name" value="PAS domain"/>
    <property type="match status" value="1"/>
</dbReference>
<keyword evidence="9" id="KW-1185">Reference proteome</keyword>
<evidence type="ECO:0000259" key="7">
    <source>
        <dbReference type="PROSITE" id="PS50887"/>
    </source>
</evidence>
<evidence type="ECO:0000313" key="9">
    <source>
        <dbReference type="Proteomes" id="UP000199470"/>
    </source>
</evidence>
<dbReference type="InterPro" id="IPR009050">
    <property type="entry name" value="Globin-like_sf"/>
</dbReference>
<dbReference type="STRING" id="758825.SAMN02982985_01834"/>
<gene>
    <name evidence="8" type="ORF">SAMN02982985_01834</name>
</gene>
<dbReference type="SMART" id="SM00052">
    <property type="entry name" value="EAL"/>
    <property type="match status" value="1"/>
</dbReference>
<accession>A0A1I4LAE0</accession>
<evidence type="ECO:0000259" key="6">
    <source>
        <dbReference type="PROSITE" id="PS50883"/>
    </source>
</evidence>
<dbReference type="SUPFAM" id="SSF55073">
    <property type="entry name" value="Nucleotide cyclase"/>
    <property type="match status" value="1"/>
</dbReference>
<feature type="domain" description="PAS" evidence="4">
    <location>
        <begin position="180"/>
        <end position="222"/>
    </location>
</feature>
<dbReference type="GO" id="GO:0071732">
    <property type="term" value="P:cellular response to nitric oxide"/>
    <property type="evidence" value="ECO:0007669"/>
    <property type="project" value="UniProtKB-ARBA"/>
</dbReference>
<protein>
    <recommendedName>
        <fullName evidence="1">Diguanylate cyclase DosC</fullName>
    </recommendedName>
    <alternativeName>
        <fullName evidence="2">Direct oxygen-sensing cyclase</fullName>
    </alternativeName>
</protein>
<feature type="domain" description="PAC" evidence="5">
    <location>
        <begin position="254"/>
        <end position="305"/>
    </location>
</feature>
<evidence type="ECO:0000313" key="8">
    <source>
        <dbReference type="EMBL" id="SFL87849.1"/>
    </source>
</evidence>
<dbReference type="InterPro" id="IPR012292">
    <property type="entry name" value="Globin/Proto"/>
</dbReference>
<dbReference type="NCBIfam" id="TIGR00229">
    <property type="entry name" value="sensory_box"/>
    <property type="match status" value="1"/>
</dbReference>
<organism evidence="8 9">
    <name type="scientific">Rugamonas rubra</name>
    <dbReference type="NCBI Taxonomy" id="758825"/>
    <lineage>
        <taxon>Bacteria</taxon>
        <taxon>Pseudomonadati</taxon>
        <taxon>Pseudomonadota</taxon>
        <taxon>Betaproteobacteria</taxon>
        <taxon>Burkholderiales</taxon>
        <taxon>Oxalobacteraceae</taxon>
        <taxon>Telluria group</taxon>
        <taxon>Rugamonas</taxon>
    </lineage>
</organism>
<dbReference type="CDD" id="cd01949">
    <property type="entry name" value="GGDEF"/>
    <property type="match status" value="1"/>
</dbReference>
<dbReference type="CDD" id="cd00130">
    <property type="entry name" value="PAS"/>
    <property type="match status" value="1"/>
</dbReference>
<feature type="domain" description="GGDEF" evidence="7">
    <location>
        <begin position="337"/>
        <end position="470"/>
    </location>
</feature>
<evidence type="ECO:0000256" key="2">
    <source>
        <dbReference type="ARBA" id="ARBA00029839"/>
    </source>
</evidence>
<dbReference type="SUPFAM" id="SSF46458">
    <property type="entry name" value="Globin-like"/>
    <property type="match status" value="1"/>
</dbReference>
<feature type="domain" description="EAL" evidence="6">
    <location>
        <begin position="479"/>
        <end position="731"/>
    </location>
</feature>
<proteinExistence type="predicted"/>
<dbReference type="OrthoDB" id="9813903at2"/>
<dbReference type="EMBL" id="FOTW01000009">
    <property type="protein sequence ID" value="SFL87849.1"/>
    <property type="molecule type" value="Genomic_DNA"/>
</dbReference>
<dbReference type="Gene3D" id="1.10.490.10">
    <property type="entry name" value="Globins"/>
    <property type="match status" value="1"/>
</dbReference>
<dbReference type="SMART" id="SM00086">
    <property type="entry name" value="PAC"/>
    <property type="match status" value="1"/>
</dbReference>
<dbReference type="Proteomes" id="UP000199470">
    <property type="component" value="Unassembled WGS sequence"/>
</dbReference>
<dbReference type="GO" id="GO:0071111">
    <property type="term" value="F:cyclic-guanylate-specific phosphodiesterase activity"/>
    <property type="evidence" value="ECO:0007669"/>
    <property type="project" value="UniProtKB-EC"/>
</dbReference>
<dbReference type="InterPro" id="IPR001610">
    <property type="entry name" value="PAC"/>
</dbReference>
<dbReference type="CDD" id="cd01948">
    <property type="entry name" value="EAL"/>
    <property type="match status" value="1"/>
</dbReference>
<dbReference type="Pfam" id="PF00563">
    <property type="entry name" value="EAL"/>
    <property type="match status" value="1"/>
</dbReference>
<evidence type="ECO:0000259" key="5">
    <source>
        <dbReference type="PROSITE" id="PS50113"/>
    </source>
</evidence>
<dbReference type="PANTHER" id="PTHR44757:SF2">
    <property type="entry name" value="BIOFILM ARCHITECTURE MAINTENANCE PROTEIN MBAA"/>
    <property type="match status" value="1"/>
</dbReference>
<dbReference type="InterPro" id="IPR001633">
    <property type="entry name" value="EAL_dom"/>
</dbReference>
<dbReference type="InterPro" id="IPR035919">
    <property type="entry name" value="EAL_sf"/>
</dbReference>
<dbReference type="FunFam" id="3.30.70.270:FF:000001">
    <property type="entry name" value="Diguanylate cyclase domain protein"/>
    <property type="match status" value="1"/>
</dbReference>
<dbReference type="SMART" id="SM00267">
    <property type="entry name" value="GGDEF"/>
    <property type="match status" value="1"/>
</dbReference>
<dbReference type="GO" id="GO:0019825">
    <property type="term" value="F:oxygen binding"/>
    <property type="evidence" value="ECO:0007669"/>
    <property type="project" value="InterPro"/>
</dbReference>
<evidence type="ECO:0000259" key="4">
    <source>
        <dbReference type="PROSITE" id="PS50112"/>
    </source>
</evidence>
<dbReference type="Gene3D" id="3.20.20.450">
    <property type="entry name" value="EAL domain"/>
    <property type="match status" value="1"/>
</dbReference>
<dbReference type="Pfam" id="PF00990">
    <property type="entry name" value="GGDEF"/>
    <property type="match status" value="1"/>
</dbReference>
<dbReference type="InterPro" id="IPR052155">
    <property type="entry name" value="Biofilm_reg_signaling"/>
</dbReference>
<dbReference type="InterPro" id="IPR000160">
    <property type="entry name" value="GGDEF_dom"/>
</dbReference>
<dbReference type="PROSITE" id="PS50113">
    <property type="entry name" value="PAC"/>
    <property type="match status" value="1"/>
</dbReference>
<dbReference type="InterPro" id="IPR013655">
    <property type="entry name" value="PAS_fold_3"/>
</dbReference>
<dbReference type="Gene3D" id="3.30.70.270">
    <property type="match status" value="1"/>
</dbReference>
<comment type="catalytic activity">
    <reaction evidence="3">
        <text>3',3'-c-di-GMP + H2O = 5'-phosphoguanylyl(3'-&gt;5')guanosine + H(+)</text>
        <dbReference type="Rhea" id="RHEA:24902"/>
        <dbReference type="ChEBI" id="CHEBI:15377"/>
        <dbReference type="ChEBI" id="CHEBI:15378"/>
        <dbReference type="ChEBI" id="CHEBI:58754"/>
        <dbReference type="ChEBI" id="CHEBI:58805"/>
        <dbReference type="EC" id="3.1.4.52"/>
    </reaction>
    <physiologicalReaction direction="left-to-right" evidence="3">
        <dbReference type="Rhea" id="RHEA:24903"/>
    </physiologicalReaction>
</comment>
<dbReference type="PROSITE" id="PS50887">
    <property type="entry name" value="GGDEF"/>
    <property type="match status" value="1"/>
</dbReference>
<dbReference type="SUPFAM" id="SSF55785">
    <property type="entry name" value="PYP-like sensor domain (PAS domain)"/>
    <property type="match status" value="1"/>
</dbReference>
<dbReference type="FunFam" id="3.20.20.450:FF:000001">
    <property type="entry name" value="Cyclic di-GMP phosphodiesterase yahA"/>
    <property type="match status" value="1"/>
</dbReference>
<sequence length="731" mass="81365">MNARLVDLELQVRAMAPSRAAAAEQLAFLELGPDEIALLRQVHAPLQARQQAIVTAFYEHLQTVPALRAMLADPQVYARLQSAQAEYFRALTAGDYGADYVLHRVRVGVVHQQIGLEPQWYIGAYRKYLSALAPLLQALLADRPELYLPTYDALLKVVCFDMSLALDTYMQSGRRELRDSEERFRAAFGQAAVGLAELSVEGRWLRANRKLQEIVGYSEAELQALNFRDITPDHEWRADEEAVARLVAGEMDHYSREKRYRRKDGHIVWVKVTVALMHAGTRDASVVAVVEDIARRKQYEEELRHLASHDPLTGLANRNLMLDRLSQAIAFAHRAGRHVAVMFIDLDRFKNINDSLGHDAGDQVIIEVGRRLARNIREGDTVARVGGDEFVVLLSDVARDDEVAALAAKMLAALSLPIIVHGQELAPVGSIGISLYPRDGADSRDLLRNADAAMYRAKELGRGNFQFYAEEMNARTLDRLKLEGGLRRALQRDEFELYYQSQVELSSGRIVGMEALLRWNPPGGAVVLPGDFIPIAEETGLIVPIGEWVLRQACAQQVAWREAGLRDVRVAVNLSARQFKQQDLARLVAQVLAETGCRPQSLELEITESVIMERPEQATAMLQTLSDMGVHLSIDDFGTGYSSLTYLKRFPIQTLKIDRSFVADLINDADDAAIVCAVIALAHTMGLSVIAEGVETEAQLDYLRAQHCDQLQGYYFSRPLPAAQVAALLAA</sequence>
<dbReference type="InterPro" id="IPR000014">
    <property type="entry name" value="PAS"/>
</dbReference>
<dbReference type="InterPro" id="IPR044398">
    <property type="entry name" value="Globin-sensor_dom"/>
</dbReference>
<name>A0A1I4LAE0_9BURK</name>
<dbReference type="InterPro" id="IPR029787">
    <property type="entry name" value="Nucleotide_cyclase"/>
</dbReference>